<dbReference type="AlphaFoldDB" id="A0A2U1AWY1"/>
<dbReference type="InterPro" id="IPR010559">
    <property type="entry name" value="Sig_transdc_His_kin_internal"/>
</dbReference>
<dbReference type="Proteomes" id="UP000245466">
    <property type="component" value="Unassembled WGS sequence"/>
</dbReference>
<dbReference type="PANTHER" id="PTHR34220">
    <property type="entry name" value="SENSOR HISTIDINE KINASE YPDA"/>
    <property type="match status" value="1"/>
</dbReference>
<keyword evidence="3" id="KW-0418">Kinase</keyword>
<evidence type="ECO:0000313" key="4">
    <source>
        <dbReference type="Proteomes" id="UP000245466"/>
    </source>
</evidence>
<dbReference type="Gene3D" id="3.30.565.10">
    <property type="entry name" value="Histidine kinase-like ATPase, C-terminal domain"/>
    <property type="match status" value="1"/>
</dbReference>
<keyword evidence="1" id="KW-1133">Transmembrane helix</keyword>
<keyword evidence="1" id="KW-0472">Membrane</keyword>
<organism evidence="3 4">
    <name type="scientific">Pontibacter virosus</name>
    <dbReference type="NCBI Taxonomy" id="1765052"/>
    <lineage>
        <taxon>Bacteria</taxon>
        <taxon>Pseudomonadati</taxon>
        <taxon>Bacteroidota</taxon>
        <taxon>Cytophagia</taxon>
        <taxon>Cytophagales</taxon>
        <taxon>Hymenobacteraceae</taxon>
        <taxon>Pontibacter</taxon>
    </lineage>
</organism>
<dbReference type="PANTHER" id="PTHR34220:SF7">
    <property type="entry name" value="SENSOR HISTIDINE KINASE YPDA"/>
    <property type="match status" value="1"/>
</dbReference>
<proteinExistence type="predicted"/>
<keyword evidence="4" id="KW-1185">Reference proteome</keyword>
<dbReference type="GO" id="GO:0016020">
    <property type="term" value="C:membrane"/>
    <property type="evidence" value="ECO:0007669"/>
    <property type="project" value="InterPro"/>
</dbReference>
<evidence type="ECO:0000313" key="3">
    <source>
        <dbReference type="EMBL" id="PVY40929.1"/>
    </source>
</evidence>
<comment type="caution">
    <text evidence="3">The sequence shown here is derived from an EMBL/GenBank/DDBJ whole genome shotgun (WGS) entry which is preliminary data.</text>
</comment>
<dbReference type="InterPro" id="IPR050640">
    <property type="entry name" value="Bact_2-comp_sensor_kinase"/>
</dbReference>
<keyword evidence="1" id="KW-0812">Transmembrane</keyword>
<accession>A0A2U1AWY1</accession>
<feature type="transmembrane region" description="Helical" evidence="1">
    <location>
        <begin position="44"/>
        <end position="67"/>
    </location>
</feature>
<keyword evidence="3" id="KW-0808">Transferase</keyword>
<dbReference type="Pfam" id="PF06580">
    <property type="entry name" value="His_kinase"/>
    <property type="match status" value="1"/>
</dbReference>
<dbReference type="GO" id="GO:0000155">
    <property type="term" value="F:phosphorelay sensor kinase activity"/>
    <property type="evidence" value="ECO:0007669"/>
    <property type="project" value="InterPro"/>
</dbReference>
<gene>
    <name evidence="3" type="ORF">C8E01_106271</name>
</gene>
<dbReference type="InterPro" id="IPR036890">
    <property type="entry name" value="HATPase_C_sf"/>
</dbReference>
<evidence type="ECO:0000259" key="2">
    <source>
        <dbReference type="Pfam" id="PF06580"/>
    </source>
</evidence>
<sequence>MTAVAGSLVQMVSLKGKALDIIVWGLIFLICLNGNAFIFGTNFIALPTLVYTVLMVSLVYANHLGVVRFGTYLIRARRWIACAIVLLVVYVASVLVIILPLDFLASSFPHMEQLNRFAKANSIRSVADIFSYLNLIWVLSLVLLPNMIAAAYYYFKRNYEANKRNSMLQKEKTEMELNFLRAQIHPHFLFNTLNNIYGMVMENERAGQVVLKLSDLLRFSLYESSGKRIPVGREVEFLTDYINLEQIRHHNTRVAISYDFEHIENKETPIVPLLLISFVENAFKHGVNATIGKAWVHISLKHESDTILFEVENSKPATKKERSATAGIGIENTKRRLALLYPDKHQLNIIETADSYKVSLTLHTHD</sequence>
<protein>
    <submittedName>
        <fullName evidence="3">Histidine kinase</fullName>
    </submittedName>
</protein>
<dbReference type="OrthoDB" id="9792992at2"/>
<feature type="transmembrane region" description="Helical" evidence="1">
    <location>
        <begin position="135"/>
        <end position="155"/>
    </location>
</feature>
<feature type="transmembrane region" description="Helical" evidence="1">
    <location>
        <begin position="21"/>
        <end position="38"/>
    </location>
</feature>
<feature type="domain" description="Signal transduction histidine kinase internal region" evidence="2">
    <location>
        <begin position="175"/>
        <end position="251"/>
    </location>
</feature>
<reference evidence="3 4" key="1">
    <citation type="submission" date="2018-04" db="EMBL/GenBank/DDBJ databases">
        <title>Genomic Encyclopedia of Type Strains, Phase IV (KMG-IV): sequencing the most valuable type-strain genomes for metagenomic binning, comparative biology and taxonomic classification.</title>
        <authorList>
            <person name="Goeker M."/>
        </authorList>
    </citation>
    <scope>NUCLEOTIDE SEQUENCE [LARGE SCALE GENOMIC DNA]</scope>
    <source>
        <strain evidence="3 4">DSM 100231</strain>
    </source>
</reference>
<evidence type="ECO:0000256" key="1">
    <source>
        <dbReference type="SAM" id="Phobius"/>
    </source>
</evidence>
<name>A0A2U1AWY1_9BACT</name>
<feature type="transmembrane region" description="Helical" evidence="1">
    <location>
        <begin position="79"/>
        <end position="101"/>
    </location>
</feature>
<dbReference type="EMBL" id="QEKI01000006">
    <property type="protein sequence ID" value="PVY40929.1"/>
    <property type="molecule type" value="Genomic_DNA"/>
</dbReference>